<protein>
    <submittedName>
        <fullName evidence="2">Uncharacterized protein</fullName>
    </submittedName>
</protein>
<keyword evidence="1" id="KW-0175">Coiled coil</keyword>
<keyword evidence="3" id="KW-1185">Reference proteome</keyword>
<proteinExistence type="predicted"/>
<evidence type="ECO:0000313" key="3">
    <source>
        <dbReference type="Proteomes" id="UP001174694"/>
    </source>
</evidence>
<dbReference type="Proteomes" id="UP001174694">
    <property type="component" value="Unassembled WGS sequence"/>
</dbReference>
<name>A0AA38R239_9PEZI</name>
<reference evidence="2" key="1">
    <citation type="submission" date="2022-07" db="EMBL/GenBank/DDBJ databases">
        <title>Fungi with potential for degradation of polypropylene.</title>
        <authorList>
            <person name="Gostincar C."/>
        </authorList>
    </citation>
    <scope>NUCLEOTIDE SEQUENCE</scope>
    <source>
        <strain evidence="2">EXF-13308</strain>
    </source>
</reference>
<dbReference type="AlphaFoldDB" id="A0AA38R239"/>
<sequence>MGDIYRGGSQATFSIWKAQLIGGKWRSIPATKDQVFIDENGQAVKDCIMRLSLKDFLCEQKEHKMGGFEDVPLEISSAELHCLYKLAFRRHVMREADEELDEIMRKADESLEKMLRMKEMENDLAEVQNMISEIKHGVVLMRRLMKDIKEKMGKVDNVMDDVEEKKVEAERRMAEVEAKMAEIRAEEEKMIEC</sequence>
<evidence type="ECO:0000256" key="1">
    <source>
        <dbReference type="SAM" id="Coils"/>
    </source>
</evidence>
<evidence type="ECO:0000313" key="2">
    <source>
        <dbReference type="EMBL" id="KAJ9133190.1"/>
    </source>
</evidence>
<accession>A0AA38R239</accession>
<dbReference type="EMBL" id="JANBVO010000052">
    <property type="protein sequence ID" value="KAJ9133190.1"/>
    <property type="molecule type" value="Genomic_DNA"/>
</dbReference>
<feature type="coiled-coil region" evidence="1">
    <location>
        <begin position="93"/>
        <end position="186"/>
    </location>
</feature>
<comment type="caution">
    <text evidence="2">The sequence shown here is derived from an EMBL/GenBank/DDBJ whole genome shotgun (WGS) entry which is preliminary data.</text>
</comment>
<organism evidence="2 3">
    <name type="scientific">Pleurostoma richardsiae</name>
    <dbReference type="NCBI Taxonomy" id="41990"/>
    <lineage>
        <taxon>Eukaryota</taxon>
        <taxon>Fungi</taxon>
        <taxon>Dikarya</taxon>
        <taxon>Ascomycota</taxon>
        <taxon>Pezizomycotina</taxon>
        <taxon>Sordariomycetes</taxon>
        <taxon>Sordariomycetidae</taxon>
        <taxon>Calosphaeriales</taxon>
        <taxon>Pleurostomataceae</taxon>
        <taxon>Pleurostoma</taxon>
    </lineage>
</organism>
<gene>
    <name evidence="2" type="ORF">NKR23_g10955</name>
</gene>